<feature type="region of interest" description="Disordered" evidence="8">
    <location>
        <begin position="945"/>
        <end position="964"/>
    </location>
</feature>
<gene>
    <name evidence="11" type="ORF">KIL84_012003</name>
</gene>
<evidence type="ECO:0000256" key="1">
    <source>
        <dbReference type="ARBA" id="ARBA00004123"/>
    </source>
</evidence>
<feature type="domain" description="WWE" evidence="9">
    <location>
        <begin position="871"/>
        <end position="948"/>
    </location>
</feature>
<dbReference type="InterPro" id="IPR037197">
    <property type="entry name" value="WWE_dom_sf"/>
</dbReference>
<name>A0A9D3XER8_9SAUR</name>
<dbReference type="Proteomes" id="UP000827986">
    <property type="component" value="Unassembled WGS sequence"/>
</dbReference>
<feature type="compositionally biased region" description="Acidic residues" evidence="8">
    <location>
        <begin position="693"/>
        <end position="703"/>
    </location>
</feature>
<dbReference type="Pfam" id="PF23085">
    <property type="entry name" value="RRM_PARP14_3"/>
    <property type="match status" value="2"/>
</dbReference>
<dbReference type="EC" id="2.4.2.-" evidence="7"/>
<dbReference type="PROSITE" id="PS50330">
    <property type="entry name" value="UIM"/>
    <property type="match status" value="1"/>
</dbReference>
<keyword evidence="12" id="KW-1185">Reference proteome</keyword>
<evidence type="ECO:0000256" key="5">
    <source>
        <dbReference type="ARBA" id="ARBA00023242"/>
    </source>
</evidence>
<evidence type="ECO:0000256" key="8">
    <source>
        <dbReference type="SAM" id="MobiDB-lite"/>
    </source>
</evidence>
<dbReference type="SUPFAM" id="SSF54928">
    <property type="entry name" value="RNA-binding domain, RBD"/>
    <property type="match status" value="1"/>
</dbReference>
<dbReference type="PANTHER" id="PTHR14453">
    <property type="entry name" value="PARP/ZINC FINGER CCCH TYPE DOMAIN CONTAINING PROTEIN"/>
    <property type="match status" value="1"/>
</dbReference>
<proteinExistence type="inferred from homology"/>
<evidence type="ECO:0000313" key="12">
    <source>
        <dbReference type="Proteomes" id="UP000827986"/>
    </source>
</evidence>
<dbReference type="GO" id="GO:0070212">
    <property type="term" value="P:protein poly-ADP-ribosylation"/>
    <property type="evidence" value="ECO:0007669"/>
    <property type="project" value="TreeGrafter"/>
</dbReference>
<protein>
    <recommendedName>
        <fullName evidence="7">Poly [ADP-ribose] polymerase</fullName>
        <shortName evidence="7">PARP</shortName>
        <ecNumber evidence="7">2.4.2.-</ecNumber>
    </recommendedName>
</protein>
<dbReference type="GO" id="GO:0003676">
    <property type="term" value="F:nucleic acid binding"/>
    <property type="evidence" value="ECO:0007669"/>
    <property type="project" value="InterPro"/>
</dbReference>
<dbReference type="PROSITE" id="PS50918">
    <property type="entry name" value="WWE"/>
    <property type="match status" value="1"/>
</dbReference>
<dbReference type="EMBL" id="JAHDVG010000474">
    <property type="protein sequence ID" value="KAH1178301.1"/>
    <property type="molecule type" value="Genomic_DNA"/>
</dbReference>
<comment type="subcellular location">
    <subcellularLocation>
        <location evidence="1">Nucleus</location>
    </subcellularLocation>
</comment>
<sequence>MAEAVRALEVLGVPLDMEEELLVLYFENRRRSGGGPVLDCRRQGSRAILTFESPEDAQRVLAKPSHTLQDTGLAVRPAAPRDYGKVLLRGLNPQTDCSLLELFVECVLNCESRQYTIHRSPAGDQALVQLPEPLGDSELLSMEERVRRRPLDGVLLSVEWVQQTDSVLVRSQGAGLSRDLLELYFENKRSGGGSVQAVRVLAGGRAAVISFQDRAAVQRVLEKPHRLQESDLDLSPYYDFLEPPDCPPEEGAEAPPGEVAAVDGGPQAICVSLEDAAKRQLLEFSGALPELQAAFPELTLRLEENGAWISGGDAAQRQQLQERLLDTLQGMAQELLPLPAQTLSFLQRGDVREEVERLLASQGLPACYAPSGSALSVTALSPVAARQASSSLSAALSPFCLAVSAQHLHALGSPRWEQLQASLRCCTVCLAPGGEHLQALTLRGLEQENREKLQGFLQDAALDESLVSMEPGMLRYLQLYYQELLAGIAEVTLLPLEGTDVTGFRLSGEAGACRAAAEFLQSLLGTISCQPVTLRHPGIARFLLDERGQSILRELESRFQCVIGLEQVHWSPPYAQDLELPEGPVPLSCRRDSLPTAQLPTRLELPDGDTSDWCTTNIEEIKGLLASLAPGDVVGAAPLAAPAAGEAPDSAATSPEEEEEDLYTVGEPGMAAGQEEAQAVPAGHGGERRGLADGDEEEEEEELPCAAQSECSMEEEAQLLLAIQQSMDSQRWEEEELQRATELSLRSYEQEQHQAPAEPAADRSLQAALVESLEEALCVAGSAQLTIYSAYEQDVRALPGQLDQALREQQCQEKVASEALRALPSRCRGYLAQLQRQHAVRISLQDATATVHGFADYAARAARDLTRLLTRLLQTQRPLGEPAARWVRWEPPGTAAPYSSEASALLEQAWRRQQKRLDVLFDGRPFTIDFERMEEYDIGGACTLPISRTEPPAPENSRPAATEEKGLEVDLDEEVKLVPLAQGSEEFRDTVRRFYDTLEDFHSKIRIVKVEKLIHPLLYKQYQLKKACMEKACGHEAVERLLFHGTTEEASREICQHGFNRSFCGKNATLYGHGVYFAVNAVVSVQEQYSPRSADGNKYVFVAKTLTGDYTAGSRDMRAPPLKEAAEVPLRYDSVVDNLKKPAIFVIFNDTQAYPQYLITCQLSKPPAPR</sequence>
<feature type="domain" description="PARP catalytic" evidence="10">
    <location>
        <begin position="960"/>
        <end position="1170"/>
    </location>
</feature>
<feature type="region of interest" description="Disordered" evidence="8">
    <location>
        <begin position="676"/>
        <end position="711"/>
    </location>
</feature>
<dbReference type="SUPFAM" id="SSF56399">
    <property type="entry name" value="ADP-ribosylation"/>
    <property type="match status" value="1"/>
</dbReference>
<dbReference type="Pfam" id="PF00644">
    <property type="entry name" value="PARP"/>
    <property type="match status" value="1"/>
</dbReference>
<keyword evidence="2 7" id="KW-0328">Glycosyltransferase</keyword>
<dbReference type="SUPFAM" id="SSF117839">
    <property type="entry name" value="WWE domain"/>
    <property type="match status" value="1"/>
</dbReference>
<dbReference type="InterPro" id="IPR004170">
    <property type="entry name" value="WWE_dom"/>
</dbReference>
<evidence type="ECO:0000256" key="6">
    <source>
        <dbReference type="ARBA" id="ARBA00024347"/>
    </source>
</evidence>
<keyword evidence="5" id="KW-0539">Nucleus</keyword>
<keyword evidence="3 7" id="KW-0808">Transferase</keyword>
<accession>A0A9D3XER8</accession>
<comment type="similarity">
    <text evidence="6">Belongs to the ARTD/PARP family.</text>
</comment>
<dbReference type="GO" id="GO:0003950">
    <property type="term" value="F:NAD+ poly-ADP-ribosyltransferase activity"/>
    <property type="evidence" value="ECO:0007669"/>
    <property type="project" value="UniProtKB-UniRule"/>
</dbReference>
<keyword evidence="4 7" id="KW-0520">NAD</keyword>
<dbReference type="Pfam" id="PF02825">
    <property type="entry name" value="WWE"/>
    <property type="match status" value="1"/>
</dbReference>
<feature type="compositionally biased region" description="Low complexity" evidence="8">
    <location>
        <begin position="641"/>
        <end position="652"/>
    </location>
</feature>
<evidence type="ECO:0000256" key="3">
    <source>
        <dbReference type="ARBA" id="ARBA00022679"/>
    </source>
</evidence>
<dbReference type="CDD" id="cd01439">
    <property type="entry name" value="TCCD_inducible_PARP_like"/>
    <property type="match status" value="1"/>
</dbReference>
<evidence type="ECO:0000259" key="10">
    <source>
        <dbReference type="PROSITE" id="PS51059"/>
    </source>
</evidence>
<evidence type="ECO:0000256" key="4">
    <source>
        <dbReference type="ARBA" id="ARBA00023027"/>
    </source>
</evidence>
<dbReference type="InterPro" id="IPR003903">
    <property type="entry name" value="UIM_dom"/>
</dbReference>
<dbReference type="Gene3D" id="3.90.228.10">
    <property type="match status" value="1"/>
</dbReference>
<dbReference type="FunFam" id="3.90.228.10:FF:000008">
    <property type="entry name" value="Poly [ADP-ribose] polymerase"/>
    <property type="match status" value="1"/>
</dbReference>
<dbReference type="PROSITE" id="PS51059">
    <property type="entry name" value="PARP_CATALYTIC"/>
    <property type="match status" value="1"/>
</dbReference>
<dbReference type="GO" id="GO:0005634">
    <property type="term" value="C:nucleus"/>
    <property type="evidence" value="ECO:0007669"/>
    <property type="project" value="UniProtKB-SubCell"/>
</dbReference>
<dbReference type="GO" id="GO:1990404">
    <property type="term" value="F:NAD+-protein mono-ADP-ribosyltransferase activity"/>
    <property type="evidence" value="ECO:0007669"/>
    <property type="project" value="TreeGrafter"/>
</dbReference>
<evidence type="ECO:0000256" key="7">
    <source>
        <dbReference type="RuleBase" id="RU362114"/>
    </source>
</evidence>
<comment type="caution">
    <text evidence="11">The sequence shown here is derived from an EMBL/GenBank/DDBJ whole genome shotgun (WGS) entry which is preliminary data.</text>
</comment>
<dbReference type="PANTHER" id="PTHR14453:SF94">
    <property type="entry name" value="PROTEIN MONO-ADP-RIBOSYLTRANSFERASE PARP10"/>
    <property type="match status" value="1"/>
</dbReference>
<dbReference type="InterPro" id="IPR052056">
    <property type="entry name" value="Mono-ARTD/PARP"/>
</dbReference>
<feature type="region of interest" description="Disordered" evidence="8">
    <location>
        <begin position="641"/>
        <end position="663"/>
    </location>
</feature>
<evidence type="ECO:0000256" key="2">
    <source>
        <dbReference type="ARBA" id="ARBA00022676"/>
    </source>
</evidence>
<evidence type="ECO:0000313" key="11">
    <source>
        <dbReference type="EMBL" id="KAH1178301.1"/>
    </source>
</evidence>
<evidence type="ECO:0000259" key="9">
    <source>
        <dbReference type="PROSITE" id="PS50918"/>
    </source>
</evidence>
<dbReference type="GO" id="GO:0010629">
    <property type="term" value="P:negative regulation of gene expression"/>
    <property type="evidence" value="ECO:0007669"/>
    <property type="project" value="TreeGrafter"/>
</dbReference>
<dbReference type="Gene3D" id="3.30.70.330">
    <property type="match status" value="2"/>
</dbReference>
<dbReference type="AlphaFoldDB" id="A0A9D3XER8"/>
<dbReference type="InterPro" id="IPR012677">
    <property type="entry name" value="Nucleotide-bd_a/b_plait_sf"/>
</dbReference>
<dbReference type="InterPro" id="IPR035979">
    <property type="entry name" value="RBD_domain_sf"/>
</dbReference>
<dbReference type="Gene3D" id="3.30.720.50">
    <property type="match status" value="1"/>
</dbReference>
<dbReference type="GO" id="GO:0003714">
    <property type="term" value="F:transcription corepressor activity"/>
    <property type="evidence" value="ECO:0007669"/>
    <property type="project" value="TreeGrafter"/>
</dbReference>
<dbReference type="GO" id="GO:0005737">
    <property type="term" value="C:cytoplasm"/>
    <property type="evidence" value="ECO:0007669"/>
    <property type="project" value="TreeGrafter"/>
</dbReference>
<dbReference type="CDD" id="cd12547">
    <property type="entry name" value="RRM1_2_PAR10"/>
    <property type="match status" value="1"/>
</dbReference>
<dbReference type="InterPro" id="IPR012317">
    <property type="entry name" value="Poly(ADP-ribose)pol_cat_dom"/>
</dbReference>
<organism evidence="11 12">
    <name type="scientific">Mauremys mutica</name>
    <name type="common">yellowpond turtle</name>
    <dbReference type="NCBI Taxonomy" id="74926"/>
    <lineage>
        <taxon>Eukaryota</taxon>
        <taxon>Metazoa</taxon>
        <taxon>Chordata</taxon>
        <taxon>Craniata</taxon>
        <taxon>Vertebrata</taxon>
        <taxon>Euteleostomi</taxon>
        <taxon>Archelosauria</taxon>
        <taxon>Testudinata</taxon>
        <taxon>Testudines</taxon>
        <taxon>Cryptodira</taxon>
        <taxon>Durocryptodira</taxon>
        <taxon>Testudinoidea</taxon>
        <taxon>Geoemydidae</taxon>
        <taxon>Geoemydinae</taxon>
        <taxon>Mauremys</taxon>
    </lineage>
</organism>
<dbReference type="InterPro" id="IPR034464">
    <property type="entry name" value="PAR10_RRM1_2"/>
</dbReference>
<reference evidence="11" key="1">
    <citation type="submission" date="2021-09" db="EMBL/GenBank/DDBJ databases">
        <title>The genome of Mauremys mutica provides insights into the evolution of semi-aquatic lifestyle.</title>
        <authorList>
            <person name="Gong S."/>
            <person name="Gao Y."/>
        </authorList>
    </citation>
    <scope>NUCLEOTIDE SEQUENCE</scope>
    <source>
        <strain evidence="11">MM-2020</strain>
        <tissue evidence="11">Muscle</tissue>
    </source>
</reference>